<evidence type="ECO:0000313" key="8">
    <source>
        <dbReference type="EMBL" id="CAD5117466.1"/>
    </source>
</evidence>
<organism evidence="8 9">
    <name type="scientific">Dimorphilus gyrociliatus</name>
    <dbReference type="NCBI Taxonomy" id="2664684"/>
    <lineage>
        <taxon>Eukaryota</taxon>
        <taxon>Metazoa</taxon>
        <taxon>Spiralia</taxon>
        <taxon>Lophotrochozoa</taxon>
        <taxon>Annelida</taxon>
        <taxon>Polychaeta</taxon>
        <taxon>Polychaeta incertae sedis</taxon>
        <taxon>Dinophilidae</taxon>
        <taxon>Dimorphilus</taxon>
    </lineage>
</organism>
<keyword evidence="9" id="KW-1185">Reference proteome</keyword>
<evidence type="ECO:0000256" key="5">
    <source>
        <dbReference type="ARBA" id="ARBA00023136"/>
    </source>
</evidence>
<accession>A0A7I8VMM6</accession>
<evidence type="ECO:0000259" key="7">
    <source>
        <dbReference type="PROSITE" id="PS50262"/>
    </source>
</evidence>
<keyword evidence="2" id="KW-1003">Cell membrane</keyword>
<dbReference type="PRINTS" id="PR00237">
    <property type="entry name" value="GPCRRHODOPSN"/>
</dbReference>
<dbReference type="PROSITE" id="PS50262">
    <property type="entry name" value="G_PROTEIN_RECEP_F1_2"/>
    <property type="match status" value="1"/>
</dbReference>
<evidence type="ECO:0000256" key="2">
    <source>
        <dbReference type="ARBA" id="ARBA00022475"/>
    </source>
</evidence>
<feature type="transmembrane region" description="Helical" evidence="6">
    <location>
        <begin position="201"/>
        <end position="223"/>
    </location>
</feature>
<evidence type="ECO:0000313" key="9">
    <source>
        <dbReference type="Proteomes" id="UP000549394"/>
    </source>
</evidence>
<dbReference type="OrthoDB" id="9894375at2759"/>
<sequence length="380" mass="43513">MTNYSSMEEIEPYKYDLEMRLNELLHSPIKMTALTLSLICILSNLLSAAAIRQTPSRIGSKAHFMLICSLTLSDALIGFSVALHMINKVLKPSSTKDAPFLLLVSECSYISIKALNSTSFVISLLNLVAMAIDHYLAILRPLHHPSLLTTRRTAIIISMLWIFSFIAGFSDFFTPFLINPHYSGELNYCKRVMFNKYNEEYLVFTIAFGALGLMAFVYVRIYLKVRQRHRMPLFQDTGEAIRASHQRALITTLLILGTFIITWLPLCLFEVVLIIYVSIDPDYLPTHPELLQRLTYANELLYDLLLMNTIADPLIYAIRTPEVRLGYSRLYYKLTCRSNKLNRHIKRQTSDSQLNPTYCSVAMTETRSIRRNDPSSSIKL</sequence>
<reference evidence="8 9" key="1">
    <citation type="submission" date="2020-08" db="EMBL/GenBank/DDBJ databases">
        <authorList>
            <person name="Hejnol A."/>
        </authorList>
    </citation>
    <scope>NUCLEOTIDE SEQUENCE [LARGE SCALE GENOMIC DNA]</scope>
</reference>
<evidence type="ECO:0000256" key="1">
    <source>
        <dbReference type="ARBA" id="ARBA00004651"/>
    </source>
</evidence>
<dbReference type="InterPro" id="IPR017452">
    <property type="entry name" value="GPCR_Rhodpsn_7TM"/>
</dbReference>
<feature type="transmembrane region" description="Helical" evidence="6">
    <location>
        <begin position="29"/>
        <end position="51"/>
    </location>
</feature>
<dbReference type="PANTHER" id="PTHR22750">
    <property type="entry name" value="G-PROTEIN COUPLED RECEPTOR"/>
    <property type="match status" value="1"/>
</dbReference>
<dbReference type="SUPFAM" id="SSF81321">
    <property type="entry name" value="Family A G protein-coupled receptor-like"/>
    <property type="match status" value="1"/>
</dbReference>
<keyword evidence="5 6" id="KW-0472">Membrane</keyword>
<dbReference type="InterPro" id="IPR000276">
    <property type="entry name" value="GPCR_Rhodpsn"/>
</dbReference>
<dbReference type="EMBL" id="CAJFCJ010000007">
    <property type="protein sequence ID" value="CAD5117466.1"/>
    <property type="molecule type" value="Genomic_DNA"/>
</dbReference>
<keyword evidence="3 6" id="KW-0812">Transmembrane</keyword>
<feature type="transmembrane region" description="Helical" evidence="6">
    <location>
        <begin position="252"/>
        <end position="279"/>
    </location>
</feature>
<keyword evidence="4 6" id="KW-1133">Transmembrane helix</keyword>
<comment type="subcellular location">
    <subcellularLocation>
        <location evidence="1">Cell membrane</location>
        <topology evidence="1">Multi-pass membrane protein</topology>
    </subcellularLocation>
</comment>
<dbReference type="Proteomes" id="UP000549394">
    <property type="component" value="Unassembled WGS sequence"/>
</dbReference>
<dbReference type="Gene3D" id="1.20.1070.10">
    <property type="entry name" value="Rhodopsin 7-helix transmembrane proteins"/>
    <property type="match status" value="1"/>
</dbReference>
<dbReference type="GO" id="GO:0005886">
    <property type="term" value="C:plasma membrane"/>
    <property type="evidence" value="ECO:0007669"/>
    <property type="project" value="UniProtKB-SubCell"/>
</dbReference>
<evidence type="ECO:0000256" key="6">
    <source>
        <dbReference type="SAM" id="Phobius"/>
    </source>
</evidence>
<dbReference type="AlphaFoldDB" id="A0A7I8VMM6"/>
<feature type="domain" description="G-protein coupled receptors family 1 profile" evidence="7">
    <location>
        <begin position="43"/>
        <end position="316"/>
    </location>
</feature>
<comment type="caution">
    <text evidence="8">The sequence shown here is derived from an EMBL/GenBank/DDBJ whole genome shotgun (WGS) entry which is preliminary data.</text>
</comment>
<dbReference type="GO" id="GO:0004930">
    <property type="term" value="F:G protein-coupled receptor activity"/>
    <property type="evidence" value="ECO:0007669"/>
    <property type="project" value="InterPro"/>
</dbReference>
<feature type="transmembrane region" description="Helical" evidence="6">
    <location>
        <begin position="63"/>
        <end position="86"/>
    </location>
</feature>
<feature type="transmembrane region" description="Helical" evidence="6">
    <location>
        <begin position="120"/>
        <end position="142"/>
    </location>
</feature>
<evidence type="ECO:0000256" key="3">
    <source>
        <dbReference type="ARBA" id="ARBA00022692"/>
    </source>
</evidence>
<gene>
    <name evidence="8" type="ORF">DGYR_LOCUS5990</name>
</gene>
<name>A0A7I8VMM6_9ANNE</name>
<evidence type="ECO:0000256" key="4">
    <source>
        <dbReference type="ARBA" id="ARBA00022989"/>
    </source>
</evidence>
<protein>
    <recommendedName>
        <fullName evidence="7">G-protein coupled receptors family 1 profile domain-containing protein</fullName>
    </recommendedName>
</protein>
<dbReference type="Pfam" id="PF00001">
    <property type="entry name" value="7tm_1"/>
    <property type="match status" value="1"/>
</dbReference>
<proteinExistence type="predicted"/>
<feature type="transmembrane region" description="Helical" evidence="6">
    <location>
        <begin position="154"/>
        <end position="178"/>
    </location>
</feature>